<evidence type="ECO:0000256" key="2">
    <source>
        <dbReference type="SAM" id="SignalP"/>
    </source>
</evidence>
<keyword evidence="2" id="KW-0732">Signal</keyword>
<evidence type="ECO:0000313" key="4">
    <source>
        <dbReference type="Proteomes" id="UP000199459"/>
    </source>
</evidence>
<feature type="region of interest" description="Disordered" evidence="1">
    <location>
        <begin position="159"/>
        <end position="188"/>
    </location>
</feature>
<protein>
    <submittedName>
        <fullName evidence="3">Uncharacterized conserved protein</fullName>
    </submittedName>
</protein>
<organism evidence="3 4">
    <name type="scientific">Nitrosomonas marina</name>
    <dbReference type="NCBI Taxonomy" id="917"/>
    <lineage>
        <taxon>Bacteria</taxon>
        <taxon>Pseudomonadati</taxon>
        <taxon>Pseudomonadota</taxon>
        <taxon>Betaproteobacteria</taxon>
        <taxon>Nitrosomonadales</taxon>
        <taxon>Nitrosomonadaceae</taxon>
        <taxon>Nitrosomonas</taxon>
    </lineage>
</organism>
<sequence>MKKHLCNLITGFFITSGMLSLSVPALATTTIEVYKSPTCGCCSKWVDHMRDHGFTVITKDVGNKEIRKKVGMSETLGSCHTALVNGYVMEGHIPAPDIIRFLKEKPDALGLAVPDMPHGSPGMEGRRVDPYNVLKVNAPGDTRRDAEIYQRYDPYANKAANKAASTAPATPASKNDAEGFSSIMRLKN</sequence>
<dbReference type="InterPro" id="IPR007332">
    <property type="entry name" value="DUF411"/>
</dbReference>
<dbReference type="OrthoDB" id="14727at2"/>
<dbReference type="AlphaFoldDB" id="A0A1H8FYU5"/>
<accession>A0A1H8FYU5</accession>
<feature type="chain" id="PRO_5011640046" evidence="2">
    <location>
        <begin position="28"/>
        <end position="188"/>
    </location>
</feature>
<dbReference type="EMBL" id="FOCP01000015">
    <property type="protein sequence ID" value="SEN36700.1"/>
    <property type="molecule type" value="Genomic_DNA"/>
</dbReference>
<dbReference type="RefSeq" id="WP_090632890.1">
    <property type="nucleotide sequence ID" value="NZ_FOCP01000015.1"/>
</dbReference>
<feature type="signal peptide" evidence="2">
    <location>
        <begin position="1"/>
        <end position="27"/>
    </location>
</feature>
<dbReference type="Proteomes" id="UP000199459">
    <property type="component" value="Unassembled WGS sequence"/>
</dbReference>
<proteinExistence type="predicted"/>
<dbReference type="Pfam" id="PF04214">
    <property type="entry name" value="DUF411"/>
    <property type="match status" value="1"/>
</dbReference>
<evidence type="ECO:0000313" key="3">
    <source>
        <dbReference type="EMBL" id="SEN36700.1"/>
    </source>
</evidence>
<evidence type="ECO:0000256" key="1">
    <source>
        <dbReference type="SAM" id="MobiDB-lite"/>
    </source>
</evidence>
<dbReference type="STRING" id="917.SAMN05216326_11820"/>
<reference evidence="3 4" key="1">
    <citation type="submission" date="2016-10" db="EMBL/GenBank/DDBJ databases">
        <authorList>
            <person name="de Groot N.N."/>
        </authorList>
    </citation>
    <scope>NUCLEOTIDE SEQUENCE [LARGE SCALE GENOMIC DNA]</scope>
    <source>
        <strain evidence="3 4">Nm22</strain>
    </source>
</reference>
<feature type="compositionally biased region" description="Low complexity" evidence="1">
    <location>
        <begin position="159"/>
        <end position="173"/>
    </location>
</feature>
<name>A0A1H8FYU5_9PROT</name>
<gene>
    <name evidence="3" type="ORF">SAMN05216325_11545</name>
</gene>